<dbReference type="NCBIfam" id="TIGR01490">
    <property type="entry name" value="HAD-SF-IB-hyp1"/>
    <property type="match status" value="1"/>
</dbReference>
<dbReference type="NCBIfam" id="TIGR01488">
    <property type="entry name" value="HAD-SF-IB"/>
    <property type="match status" value="1"/>
</dbReference>
<dbReference type="AlphaFoldDB" id="A0A1Q5TGX3"/>
<evidence type="ECO:0000256" key="1">
    <source>
        <dbReference type="ARBA" id="ARBA00022723"/>
    </source>
</evidence>
<dbReference type="InterPro" id="IPR006385">
    <property type="entry name" value="HAD_hydro_SerB1"/>
</dbReference>
<dbReference type="PANTHER" id="PTHR43344">
    <property type="entry name" value="PHOSPHOSERINE PHOSPHATASE"/>
    <property type="match status" value="1"/>
</dbReference>
<protein>
    <submittedName>
        <fullName evidence="4">Phosphatase</fullName>
    </submittedName>
</protein>
<dbReference type="Proteomes" id="UP000186268">
    <property type="component" value="Unassembled WGS sequence"/>
</dbReference>
<evidence type="ECO:0000313" key="5">
    <source>
        <dbReference type="Proteomes" id="UP000186268"/>
    </source>
</evidence>
<keyword evidence="2" id="KW-0378">Hydrolase</keyword>
<evidence type="ECO:0000313" key="4">
    <source>
        <dbReference type="EMBL" id="OKO99474.1"/>
    </source>
</evidence>
<dbReference type="RefSeq" id="WP_074025164.1">
    <property type="nucleotide sequence ID" value="NZ_CAWNAG010000162.1"/>
</dbReference>
<reference evidence="4 5" key="1">
    <citation type="submission" date="2016-09" db="EMBL/GenBank/DDBJ databases">
        <title>Xenorhabdus thuongxuanensis sp. nov. and Xenorhabdus eapokensis sp. nov., isolated from Steinernema species.</title>
        <authorList>
            <person name="Kaempfer P."/>
            <person name="Tobias N.J."/>
            <person name="Phan Ke L."/>
            <person name="Bode H.B."/>
            <person name="Glaeser S.P."/>
        </authorList>
    </citation>
    <scope>NUCLEOTIDE SEQUENCE [LARGE SCALE GENOMIC DNA]</scope>
    <source>
        <strain evidence="4 5">DL20</strain>
    </source>
</reference>
<gene>
    <name evidence="4" type="ORF">Xedl_03644</name>
</gene>
<proteinExistence type="predicted"/>
<sequence length="225" mass="25299">MSYCVFLDVDETLINSKTLLATFRHHLNTVLGVSVGEERFAYVMDTLSDAQAAGFSDRASLNQLYYRHFANIDVASLATTCESWFNSIGIKLLKTRVCDEIARHQQRNAQIVLVSGSYHACLDPLSRYLKADAVLCTELVSAQGVYTGELQGCPTIGEGKARRIADYIVQHRFSLRGSFAYGDHQSDVPMLEMADEKVIVDNYDLYSALRIRWPELEWLDSQQAS</sequence>
<evidence type="ECO:0000256" key="2">
    <source>
        <dbReference type="ARBA" id="ARBA00022801"/>
    </source>
</evidence>
<comment type="caution">
    <text evidence="4">The sequence shown here is derived from an EMBL/GenBank/DDBJ whole genome shotgun (WGS) entry which is preliminary data.</text>
</comment>
<dbReference type="STRING" id="1873482.Xedl_03644"/>
<dbReference type="SUPFAM" id="SSF56784">
    <property type="entry name" value="HAD-like"/>
    <property type="match status" value="1"/>
</dbReference>
<dbReference type="InterPro" id="IPR023214">
    <property type="entry name" value="HAD_sf"/>
</dbReference>
<dbReference type="Gene3D" id="3.40.50.1000">
    <property type="entry name" value="HAD superfamily/HAD-like"/>
    <property type="match status" value="1"/>
</dbReference>
<organism evidence="4 5">
    <name type="scientific">Xenorhabdus eapokensis</name>
    <dbReference type="NCBI Taxonomy" id="1873482"/>
    <lineage>
        <taxon>Bacteria</taxon>
        <taxon>Pseudomonadati</taxon>
        <taxon>Pseudomonadota</taxon>
        <taxon>Gammaproteobacteria</taxon>
        <taxon>Enterobacterales</taxon>
        <taxon>Morganellaceae</taxon>
        <taxon>Xenorhabdus</taxon>
    </lineage>
</organism>
<dbReference type="OrthoDB" id="9784466at2"/>
<dbReference type="InterPro" id="IPR036412">
    <property type="entry name" value="HAD-like_sf"/>
</dbReference>
<dbReference type="InterPro" id="IPR050582">
    <property type="entry name" value="HAD-like_SerB"/>
</dbReference>
<dbReference type="Pfam" id="PF12710">
    <property type="entry name" value="HAD"/>
    <property type="match status" value="1"/>
</dbReference>
<keyword evidence="3" id="KW-0460">Magnesium</keyword>
<dbReference type="Gene3D" id="1.20.1440.100">
    <property type="entry name" value="SG protein - dephosphorylation function"/>
    <property type="match status" value="1"/>
</dbReference>
<evidence type="ECO:0000256" key="3">
    <source>
        <dbReference type="ARBA" id="ARBA00022842"/>
    </source>
</evidence>
<name>A0A1Q5TGX3_9GAMM</name>
<dbReference type="PANTHER" id="PTHR43344:SF13">
    <property type="entry name" value="PHOSPHATASE RV3661-RELATED"/>
    <property type="match status" value="1"/>
</dbReference>
<dbReference type="GO" id="GO:0046872">
    <property type="term" value="F:metal ion binding"/>
    <property type="evidence" value="ECO:0007669"/>
    <property type="project" value="UniProtKB-KW"/>
</dbReference>
<dbReference type="GO" id="GO:0016787">
    <property type="term" value="F:hydrolase activity"/>
    <property type="evidence" value="ECO:0007669"/>
    <property type="project" value="UniProtKB-KW"/>
</dbReference>
<dbReference type="EMBL" id="MKGQ01000053">
    <property type="protein sequence ID" value="OKO99474.1"/>
    <property type="molecule type" value="Genomic_DNA"/>
</dbReference>
<accession>A0A1Q5TGX3</accession>
<keyword evidence="5" id="KW-1185">Reference proteome</keyword>
<keyword evidence="1" id="KW-0479">Metal-binding</keyword>